<dbReference type="PRINTS" id="PR00455">
    <property type="entry name" value="HTHTETR"/>
</dbReference>
<dbReference type="GO" id="GO:0003700">
    <property type="term" value="F:DNA-binding transcription factor activity"/>
    <property type="evidence" value="ECO:0007669"/>
    <property type="project" value="TreeGrafter"/>
</dbReference>
<dbReference type="Gene3D" id="1.10.357.10">
    <property type="entry name" value="Tetracycline Repressor, domain 2"/>
    <property type="match status" value="1"/>
</dbReference>
<accession>A0A231H2F7</accession>
<evidence type="ECO:0000259" key="6">
    <source>
        <dbReference type="PROSITE" id="PS50977"/>
    </source>
</evidence>
<evidence type="ECO:0000256" key="5">
    <source>
        <dbReference type="SAM" id="MobiDB-lite"/>
    </source>
</evidence>
<dbReference type="GO" id="GO:0000976">
    <property type="term" value="F:transcription cis-regulatory region binding"/>
    <property type="evidence" value="ECO:0007669"/>
    <property type="project" value="TreeGrafter"/>
</dbReference>
<evidence type="ECO:0000256" key="3">
    <source>
        <dbReference type="ARBA" id="ARBA00023163"/>
    </source>
</evidence>
<dbReference type="InterPro" id="IPR050109">
    <property type="entry name" value="HTH-type_TetR-like_transc_reg"/>
</dbReference>
<name>A0A231H2F7_9NOCA</name>
<keyword evidence="1" id="KW-0805">Transcription regulation</keyword>
<dbReference type="PROSITE" id="PS50977">
    <property type="entry name" value="HTH_TETR_2"/>
    <property type="match status" value="1"/>
</dbReference>
<gene>
    <name evidence="7" type="ORF">B7C42_04912</name>
</gene>
<dbReference type="RefSeq" id="WP_051042688.1">
    <property type="nucleotide sequence ID" value="NZ_JAAXOR010000001.1"/>
</dbReference>
<protein>
    <recommendedName>
        <fullName evidence="6">HTH tetR-type domain-containing protein</fullName>
    </recommendedName>
</protein>
<evidence type="ECO:0000313" key="8">
    <source>
        <dbReference type="Proteomes" id="UP000215506"/>
    </source>
</evidence>
<feature type="DNA-binding region" description="H-T-H motif" evidence="4">
    <location>
        <begin position="50"/>
        <end position="69"/>
    </location>
</feature>
<feature type="domain" description="HTH tetR-type" evidence="6">
    <location>
        <begin position="27"/>
        <end position="87"/>
    </location>
</feature>
<evidence type="ECO:0000256" key="2">
    <source>
        <dbReference type="ARBA" id="ARBA00023125"/>
    </source>
</evidence>
<dbReference type="Proteomes" id="UP000215506">
    <property type="component" value="Unassembled WGS sequence"/>
</dbReference>
<dbReference type="Pfam" id="PF00440">
    <property type="entry name" value="TetR_N"/>
    <property type="match status" value="1"/>
</dbReference>
<comment type="caution">
    <text evidence="7">The sequence shown here is derived from an EMBL/GenBank/DDBJ whole genome shotgun (WGS) entry which is preliminary data.</text>
</comment>
<proteinExistence type="predicted"/>
<dbReference type="SUPFAM" id="SSF46689">
    <property type="entry name" value="Homeodomain-like"/>
    <property type="match status" value="1"/>
</dbReference>
<keyword evidence="3" id="KW-0804">Transcription</keyword>
<reference evidence="7 8" key="1">
    <citation type="submission" date="2017-07" db="EMBL/GenBank/DDBJ databases">
        <title>First draft Genome Sequence of Nocardia cerradoensis isolated from human infection.</title>
        <authorList>
            <person name="Carrasco G."/>
        </authorList>
    </citation>
    <scope>NUCLEOTIDE SEQUENCE [LARGE SCALE GENOMIC DNA]</scope>
    <source>
        <strain evidence="7 8">CNM20130759</strain>
    </source>
</reference>
<dbReference type="EMBL" id="NGAF01000011">
    <property type="protein sequence ID" value="OXR43026.1"/>
    <property type="molecule type" value="Genomic_DNA"/>
</dbReference>
<sequence>MPQDGVVTTHNGAARRGRPPQTPAQADEVRSRIVAATAAVFTESGSRGLSVARIIEQAGISRPTFYRYFANATAPLDVVLTQSNEGLVGGIRRALEESEEPVALGIGIIDAYLDWARGHGPMLRPVFAELHDPASPVSAYREQAFDDIRALVREKFAVLGRQLPAPLDLDTALQVCAFVVYQVSLATAPGADPDPEAVAEARLTMIRTVLVTLGRREDVELALTIPGIFLPVQG</sequence>
<evidence type="ECO:0000256" key="1">
    <source>
        <dbReference type="ARBA" id="ARBA00023015"/>
    </source>
</evidence>
<evidence type="ECO:0000313" key="7">
    <source>
        <dbReference type="EMBL" id="OXR43026.1"/>
    </source>
</evidence>
<keyword evidence="8" id="KW-1185">Reference proteome</keyword>
<dbReference type="PANTHER" id="PTHR30055">
    <property type="entry name" value="HTH-TYPE TRANSCRIPTIONAL REGULATOR RUTR"/>
    <property type="match status" value="1"/>
</dbReference>
<dbReference type="AlphaFoldDB" id="A0A231H2F7"/>
<organism evidence="7 8">
    <name type="scientific">Nocardia cerradoensis</name>
    <dbReference type="NCBI Taxonomy" id="85688"/>
    <lineage>
        <taxon>Bacteria</taxon>
        <taxon>Bacillati</taxon>
        <taxon>Actinomycetota</taxon>
        <taxon>Actinomycetes</taxon>
        <taxon>Mycobacteriales</taxon>
        <taxon>Nocardiaceae</taxon>
        <taxon>Nocardia</taxon>
    </lineage>
</organism>
<evidence type="ECO:0000256" key="4">
    <source>
        <dbReference type="PROSITE-ProRule" id="PRU00335"/>
    </source>
</evidence>
<dbReference type="InterPro" id="IPR009057">
    <property type="entry name" value="Homeodomain-like_sf"/>
</dbReference>
<feature type="region of interest" description="Disordered" evidence="5">
    <location>
        <begin position="1"/>
        <end position="29"/>
    </location>
</feature>
<dbReference type="PANTHER" id="PTHR30055:SF234">
    <property type="entry name" value="HTH-TYPE TRANSCRIPTIONAL REGULATOR BETI"/>
    <property type="match status" value="1"/>
</dbReference>
<feature type="compositionally biased region" description="Polar residues" evidence="5">
    <location>
        <begin position="1"/>
        <end position="11"/>
    </location>
</feature>
<keyword evidence="2 4" id="KW-0238">DNA-binding</keyword>
<dbReference type="InterPro" id="IPR001647">
    <property type="entry name" value="HTH_TetR"/>
</dbReference>